<organism evidence="1 2">
    <name type="scientific">Grifola frondosa</name>
    <name type="common">Maitake</name>
    <name type="synonym">Polyporus frondosus</name>
    <dbReference type="NCBI Taxonomy" id="5627"/>
    <lineage>
        <taxon>Eukaryota</taxon>
        <taxon>Fungi</taxon>
        <taxon>Dikarya</taxon>
        <taxon>Basidiomycota</taxon>
        <taxon>Agaricomycotina</taxon>
        <taxon>Agaricomycetes</taxon>
        <taxon>Polyporales</taxon>
        <taxon>Grifolaceae</taxon>
        <taxon>Grifola</taxon>
    </lineage>
</organism>
<dbReference type="Proteomes" id="UP000092993">
    <property type="component" value="Unassembled WGS sequence"/>
</dbReference>
<gene>
    <name evidence="1" type="ORF">A0H81_10221</name>
</gene>
<keyword evidence="2" id="KW-1185">Reference proteome</keyword>
<proteinExistence type="predicted"/>
<name>A0A1C7LY23_GRIFR</name>
<protein>
    <submittedName>
        <fullName evidence="1">Uncharacterized protein</fullName>
    </submittedName>
</protein>
<sequence length="66" mass="7296">MRHRTQAQIAVTRASTFADRSCLGAYRLGDAHELLYAHPPHDRAQELGRAAGQEMPEMDESVSQGC</sequence>
<reference evidence="1 2" key="1">
    <citation type="submission" date="2016-03" db="EMBL/GenBank/DDBJ databases">
        <title>Whole genome sequencing of Grifola frondosa 9006-11.</title>
        <authorList>
            <person name="Min B."/>
            <person name="Park H."/>
            <person name="Kim J.-G."/>
            <person name="Cho H."/>
            <person name="Oh Y.-L."/>
            <person name="Kong W.-S."/>
            <person name="Choi I.-G."/>
        </authorList>
    </citation>
    <scope>NUCLEOTIDE SEQUENCE [LARGE SCALE GENOMIC DNA]</scope>
    <source>
        <strain evidence="1 2">9006-11</strain>
    </source>
</reference>
<dbReference type="AlphaFoldDB" id="A0A1C7LY23"/>
<comment type="caution">
    <text evidence="1">The sequence shown here is derived from an EMBL/GenBank/DDBJ whole genome shotgun (WGS) entry which is preliminary data.</text>
</comment>
<evidence type="ECO:0000313" key="1">
    <source>
        <dbReference type="EMBL" id="OBZ69615.1"/>
    </source>
</evidence>
<accession>A0A1C7LY23</accession>
<evidence type="ECO:0000313" key="2">
    <source>
        <dbReference type="Proteomes" id="UP000092993"/>
    </source>
</evidence>
<dbReference type="EMBL" id="LUGG01000015">
    <property type="protein sequence ID" value="OBZ69615.1"/>
    <property type="molecule type" value="Genomic_DNA"/>
</dbReference>